<dbReference type="Proteomes" id="UP000611640">
    <property type="component" value="Chromosome"/>
</dbReference>
<evidence type="ECO:0000256" key="1">
    <source>
        <dbReference type="SAM" id="Phobius"/>
    </source>
</evidence>
<sequence>MAWLILAIGIAALPVTGGLLLAAYRENRAAGPRRPRRSGHRPRTLVLLGIAALFGAGICYGVGVTRGQYLLDPDQMCSLSPGRWLPHDADPPRELTIERRYAPVSVVCAWPDGRRTELVPAWVNPAAGLLAATGVGAIAAAITWTLRRPRTVPRPLAPIEE</sequence>
<evidence type="ECO:0000313" key="2">
    <source>
        <dbReference type="EMBL" id="BCJ36779.1"/>
    </source>
</evidence>
<proteinExistence type="predicted"/>
<keyword evidence="1" id="KW-0472">Membrane</keyword>
<name>A0A7R7DS20_9ACTN</name>
<keyword evidence="1" id="KW-1133">Transmembrane helix</keyword>
<accession>A0A7R7DS20</accession>
<dbReference type="RefSeq" id="WP_203963100.1">
    <property type="nucleotide sequence ID" value="NZ_AP023355.1"/>
</dbReference>
<feature type="transmembrane region" description="Helical" evidence="1">
    <location>
        <begin position="6"/>
        <end position="24"/>
    </location>
</feature>
<organism evidence="2 3">
    <name type="scientific">Actinocatenispora thailandica</name>
    <dbReference type="NCBI Taxonomy" id="227318"/>
    <lineage>
        <taxon>Bacteria</taxon>
        <taxon>Bacillati</taxon>
        <taxon>Actinomycetota</taxon>
        <taxon>Actinomycetes</taxon>
        <taxon>Micromonosporales</taxon>
        <taxon>Micromonosporaceae</taxon>
        <taxon>Actinocatenispora</taxon>
    </lineage>
</organism>
<dbReference type="KEGG" id="atl:Athai_42820"/>
<protein>
    <submittedName>
        <fullName evidence="2">Uncharacterized protein</fullName>
    </submittedName>
</protein>
<reference evidence="2 3" key="1">
    <citation type="submission" date="2020-08" db="EMBL/GenBank/DDBJ databases">
        <title>Whole genome shotgun sequence of Actinocatenispora thailandica NBRC 105041.</title>
        <authorList>
            <person name="Komaki H."/>
            <person name="Tamura T."/>
        </authorList>
    </citation>
    <scope>NUCLEOTIDE SEQUENCE [LARGE SCALE GENOMIC DNA]</scope>
    <source>
        <strain evidence="2 3">NBRC 105041</strain>
    </source>
</reference>
<dbReference type="EMBL" id="AP023355">
    <property type="protein sequence ID" value="BCJ36779.1"/>
    <property type="molecule type" value="Genomic_DNA"/>
</dbReference>
<keyword evidence="1" id="KW-0812">Transmembrane</keyword>
<evidence type="ECO:0000313" key="3">
    <source>
        <dbReference type="Proteomes" id="UP000611640"/>
    </source>
</evidence>
<dbReference type="AlphaFoldDB" id="A0A7R7DS20"/>
<feature type="transmembrane region" description="Helical" evidence="1">
    <location>
        <begin position="126"/>
        <end position="146"/>
    </location>
</feature>
<keyword evidence="3" id="KW-1185">Reference proteome</keyword>
<gene>
    <name evidence="2" type="ORF">Athai_42820</name>
</gene>
<feature type="transmembrane region" description="Helical" evidence="1">
    <location>
        <begin position="45"/>
        <end position="63"/>
    </location>
</feature>